<sequence>MTTSTNFNALIVRQYFVKGHREIKEAKKPHETDPSKIIFNSSDTLSDKGPFCCDGCTNKYDVRKALDIHKQYHCGREPQLRCSECMQCTYVEYLPVRDGDIASGTTLYPCDRCEKIYKHQEALDAHKKHQCSVVFIVTDEGRYACVKCGSSYKNKKHLKSHVEYECGVERRFPCDNCNKRFKHKKHLNRHVTTKVCNRLKDIYFINRDPL</sequence>
<comment type="caution">
    <text evidence="7">The sequence shown here is derived from an EMBL/GenBank/DDBJ whole genome shotgun (WGS) entry which is preliminary data.</text>
</comment>
<dbReference type="Gene3D" id="3.30.160.60">
    <property type="entry name" value="Classic Zinc Finger"/>
    <property type="match status" value="2"/>
</dbReference>
<evidence type="ECO:0000256" key="5">
    <source>
        <dbReference type="PROSITE-ProRule" id="PRU00042"/>
    </source>
</evidence>
<keyword evidence="2" id="KW-0677">Repeat</keyword>
<evidence type="ECO:0000313" key="7">
    <source>
        <dbReference type="EMBL" id="KAF7272325.1"/>
    </source>
</evidence>
<keyword evidence="1" id="KW-0479">Metal-binding</keyword>
<dbReference type="PROSITE" id="PS50157">
    <property type="entry name" value="ZINC_FINGER_C2H2_2"/>
    <property type="match status" value="3"/>
</dbReference>
<keyword evidence="3 5" id="KW-0863">Zinc-finger</keyword>
<dbReference type="InterPro" id="IPR036236">
    <property type="entry name" value="Znf_C2H2_sf"/>
</dbReference>
<keyword evidence="4" id="KW-0862">Zinc</keyword>
<reference evidence="7" key="1">
    <citation type="submission" date="2020-08" db="EMBL/GenBank/DDBJ databases">
        <title>Genome sequencing and assembly of the red palm weevil Rhynchophorus ferrugineus.</title>
        <authorList>
            <person name="Dias G.B."/>
            <person name="Bergman C.M."/>
            <person name="Manee M."/>
        </authorList>
    </citation>
    <scope>NUCLEOTIDE SEQUENCE</scope>
    <source>
        <strain evidence="7">AA-2017</strain>
        <tissue evidence="7">Whole larva</tissue>
    </source>
</reference>
<dbReference type="PROSITE" id="PS00028">
    <property type="entry name" value="ZINC_FINGER_C2H2_1"/>
    <property type="match status" value="1"/>
</dbReference>
<evidence type="ECO:0000256" key="1">
    <source>
        <dbReference type="ARBA" id="ARBA00022723"/>
    </source>
</evidence>
<dbReference type="OrthoDB" id="3437960at2759"/>
<organism evidence="7 8">
    <name type="scientific">Rhynchophorus ferrugineus</name>
    <name type="common">Red palm weevil</name>
    <name type="synonym">Curculio ferrugineus</name>
    <dbReference type="NCBI Taxonomy" id="354439"/>
    <lineage>
        <taxon>Eukaryota</taxon>
        <taxon>Metazoa</taxon>
        <taxon>Ecdysozoa</taxon>
        <taxon>Arthropoda</taxon>
        <taxon>Hexapoda</taxon>
        <taxon>Insecta</taxon>
        <taxon>Pterygota</taxon>
        <taxon>Neoptera</taxon>
        <taxon>Endopterygota</taxon>
        <taxon>Coleoptera</taxon>
        <taxon>Polyphaga</taxon>
        <taxon>Cucujiformia</taxon>
        <taxon>Curculionidae</taxon>
        <taxon>Dryophthorinae</taxon>
        <taxon>Rhynchophorus</taxon>
    </lineage>
</organism>
<protein>
    <recommendedName>
        <fullName evidence="6">C2H2-type domain-containing protein</fullName>
    </recommendedName>
</protein>
<evidence type="ECO:0000313" key="8">
    <source>
        <dbReference type="Proteomes" id="UP000625711"/>
    </source>
</evidence>
<feature type="domain" description="C2H2-type" evidence="6">
    <location>
        <begin position="172"/>
        <end position="199"/>
    </location>
</feature>
<dbReference type="EMBL" id="JAACXV010013785">
    <property type="protein sequence ID" value="KAF7272325.1"/>
    <property type="molecule type" value="Genomic_DNA"/>
</dbReference>
<evidence type="ECO:0000259" key="6">
    <source>
        <dbReference type="PROSITE" id="PS50157"/>
    </source>
</evidence>
<dbReference type="Proteomes" id="UP000625711">
    <property type="component" value="Unassembled WGS sequence"/>
</dbReference>
<gene>
    <name evidence="7" type="ORF">GWI33_014874</name>
</gene>
<dbReference type="SUPFAM" id="SSF57667">
    <property type="entry name" value="beta-beta-alpha zinc fingers"/>
    <property type="match status" value="1"/>
</dbReference>
<name>A0A834MA96_RHYFE</name>
<dbReference type="PANTHER" id="PTHR24379:SF121">
    <property type="entry name" value="C2H2-TYPE DOMAIN-CONTAINING PROTEIN"/>
    <property type="match status" value="1"/>
</dbReference>
<dbReference type="SMART" id="SM00355">
    <property type="entry name" value="ZnF_C2H2"/>
    <property type="match status" value="4"/>
</dbReference>
<evidence type="ECO:0000256" key="3">
    <source>
        <dbReference type="ARBA" id="ARBA00022771"/>
    </source>
</evidence>
<accession>A0A834MA96</accession>
<evidence type="ECO:0000256" key="2">
    <source>
        <dbReference type="ARBA" id="ARBA00022737"/>
    </source>
</evidence>
<dbReference type="InterPro" id="IPR013087">
    <property type="entry name" value="Znf_C2H2_type"/>
</dbReference>
<dbReference type="GO" id="GO:0008270">
    <property type="term" value="F:zinc ion binding"/>
    <property type="evidence" value="ECO:0007669"/>
    <property type="project" value="UniProtKB-KW"/>
</dbReference>
<dbReference type="AlphaFoldDB" id="A0A834MA96"/>
<dbReference type="PANTHER" id="PTHR24379">
    <property type="entry name" value="KRAB AND ZINC FINGER DOMAIN-CONTAINING"/>
    <property type="match status" value="1"/>
</dbReference>
<proteinExistence type="predicted"/>
<feature type="domain" description="C2H2-type" evidence="6">
    <location>
        <begin position="143"/>
        <end position="170"/>
    </location>
</feature>
<dbReference type="FunFam" id="3.30.160.60:FF:000100">
    <property type="entry name" value="Zinc finger 45-like"/>
    <property type="match status" value="1"/>
</dbReference>
<keyword evidence="8" id="KW-1185">Reference proteome</keyword>
<dbReference type="Pfam" id="PF00096">
    <property type="entry name" value="zf-C2H2"/>
    <property type="match status" value="2"/>
</dbReference>
<evidence type="ECO:0000256" key="4">
    <source>
        <dbReference type="ARBA" id="ARBA00022833"/>
    </source>
</evidence>
<feature type="domain" description="C2H2-type" evidence="6">
    <location>
        <begin position="51"/>
        <end position="78"/>
    </location>
</feature>